<evidence type="ECO:0000313" key="2">
    <source>
        <dbReference type="EMBL" id="KMZ00563.1"/>
    </source>
</evidence>
<dbReference type="Bgee" id="FBgn0268447">
    <property type="expression patterns" value="Expressed in embryo and 1 other cell type or tissue"/>
</dbReference>
<feature type="region of interest" description="Disordered" evidence="1">
    <location>
        <begin position="73"/>
        <end position="102"/>
    </location>
</feature>
<dbReference type="AlphaFoldDB" id="A0A0J9RY97"/>
<dbReference type="Proteomes" id="UP000035880">
    <property type="component" value="Chromosome 3L"/>
</dbReference>
<reference evidence="2" key="2">
    <citation type="submission" date="2014-06" db="EMBL/GenBank/DDBJ databases">
        <authorList>
            <person name="Hu T."/>
            <person name="Eisen M.B."/>
            <person name="Thornton K.R."/>
            <person name="Andolfatto P."/>
        </authorList>
    </citation>
    <scope>NUCLEOTIDE SEQUENCE</scope>
    <source>
        <strain evidence="2">W501</strain>
    </source>
</reference>
<dbReference type="KEGG" id="dsi:Dsimw501_GD27157"/>
<feature type="compositionally biased region" description="Basic and acidic residues" evidence="1">
    <location>
        <begin position="91"/>
        <end position="100"/>
    </location>
</feature>
<reference evidence="2" key="1">
    <citation type="journal article" date="2013" name="Genome Res.">
        <title>A second-generation assembly of the Drosophila simulans genome provides new insights into patterns of lineage-specific divergence.</title>
        <authorList>
            <person name="Hu T.T."/>
            <person name="Eisen M.B."/>
            <person name="Thornton K.R."/>
            <person name="Andolfatto P."/>
        </authorList>
    </citation>
    <scope>NUCLEOTIDE SEQUENCE [LARGE SCALE GENOMIC DNA]</scope>
    <source>
        <strain evidence="2">W501</strain>
    </source>
</reference>
<name>A0A0J9RY97_DROSI</name>
<proteinExistence type="predicted"/>
<dbReference type="EMBL" id="CM002912">
    <property type="protein sequence ID" value="KMZ00563.1"/>
    <property type="molecule type" value="Genomic_DNA"/>
</dbReference>
<organism evidence="2">
    <name type="scientific">Drosophila simulans</name>
    <name type="common">Fruit fly</name>
    <dbReference type="NCBI Taxonomy" id="7240"/>
    <lineage>
        <taxon>Eukaryota</taxon>
        <taxon>Metazoa</taxon>
        <taxon>Ecdysozoa</taxon>
        <taxon>Arthropoda</taxon>
        <taxon>Hexapoda</taxon>
        <taxon>Insecta</taxon>
        <taxon>Pterygota</taxon>
        <taxon>Neoptera</taxon>
        <taxon>Endopterygota</taxon>
        <taxon>Diptera</taxon>
        <taxon>Brachycera</taxon>
        <taxon>Muscomorpha</taxon>
        <taxon>Ephydroidea</taxon>
        <taxon>Drosophilidae</taxon>
        <taxon>Drosophila</taxon>
        <taxon>Sophophora</taxon>
    </lineage>
</organism>
<reference evidence="2" key="3">
    <citation type="submission" date="2015-04" db="EMBL/GenBank/DDBJ databases">
        <authorList>
            <consortium name="FlyBase"/>
        </authorList>
    </citation>
    <scope>NUCLEOTIDE SEQUENCE</scope>
    <source>
        <strain evidence="2">W501</strain>
    </source>
</reference>
<gene>
    <name evidence="2" type="primary">Dsim\GD27157</name>
    <name evidence="2" type="ORF">Dsimw501_GD27157</name>
</gene>
<evidence type="ECO:0000256" key="1">
    <source>
        <dbReference type="SAM" id="MobiDB-lite"/>
    </source>
</evidence>
<accession>A0A0J9RY97</accession>
<protein>
    <submittedName>
        <fullName evidence="2">Uncharacterized protein, isoform B</fullName>
    </submittedName>
</protein>
<sequence length="126" mass="13263">MGQGQPVQSVVLSPSSALSACLQQVTRRGICICRAKELLTCGGRATCVQVGVCMCACALSTSFVSAVDAAASGQRRQRSIEPSLYSGFDAPHPHPARDKSPAYNQEKCCQNKSPHVHCVAFGSPVI</sequence>